<name>A0A6N7YWZ8_9PSEU</name>
<dbReference type="Proteomes" id="UP000440096">
    <property type="component" value="Unassembled WGS sequence"/>
</dbReference>
<dbReference type="InterPro" id="IPR001296">
    <property type="entry name" value="Glyco_trans_1"/>
</dbReference>
<organism evidence="5 6">
    <name type="scientific">Amycolatopsis pithecellobii</name>
    <dbReference type="NCBI Taxonomy" id="664692"/>
    <lineage>
        <taxon>Bacteria</taxon>
        <taxon>Bacillati</taxon>
        <taxon>Actinomycetota</taxon>
        <taxon>Actinomycetes</taxon>
        <taxon>Pseudonocardiales</taxon>
        <taxon>Pseudonocardiaceae</taxon>
        <taxon>Amycolatopsis</taxon>
    </lineage>
</organism>
<accession>A0A6N7YWZ8</accession>
<dbReference type="Pfam" id="PF13439">
    <property type="entry name" value="Glyco_transf_4"/>
    <property type="match status" value="1"/>
</dbReference>
<dbReference type="CDD" id="cd03801">
    <property type="entry name" value="GT4_PimA-like"/>
    <property type="match status" value="1"/>
</dbReference>
<keyword evidence="6" id="KW-1185">Reference proteome</keyword>
<protein>
    <submittedName>
        <fullName evidence="5">Glycosyltransferase</fullName>
    </submittedName>
</protein>
<dbReference type="GO" id="GO:0016757">
    <property type="term" value="F:glycosyltransferase activity"/>
    <property type="evidence" value="ECO:0007669"/>
    <property type="project" value="UniProtKB-KW"/>
</dbReference>
<dbReference type="AlphaFoldDB" id="A0A6N7YWZ8"/>
<proteinExistence type="predicted"/>
<keyword evidence="1" id="KW-0328">Glycosyltransferase</keyword>
<dbReference type="Gene3D" id="3.40.50.2000">
    <property type="entry name" value="Glycogen Phosphorylase B"/>
    <property type="match status" value="2"/>
</dbReference>
<feature type="domain" description="Glycosyl transferase family 1" evidence="3">
    <location>
        <begin position="175"/>
        <end position="326"/>
    </location>
</feature>
<dbReference type="GO" id="GO:0009103">
    <property type="term" value="P:lipopolysaccharide biosynthetic process"/>
    <property type="evidence" value="ECO:0007669"/>
    <property type="project" value="TreeGrafter"/>
</dbReference>
<dbReference type="EMBL" id="WMBA01000034">
    <property type="protein sequence ID" value="MTD56408.1"/>
    <property type="molecule type" value="Genomic_DNA"/>
</dbReference>
<evidence type="ECO:0000259" key="3">
    <source>
        <dbReference type="Pfam" id="PF00534"/>
    </source>
</evidence>
<dbReference type="Pfam" id="PF00534">
    <property type="entry name" value="Glycos_transf_1"/>
    <property type="match status" value="1"/>
</dbReference>
<sequence length="349" mass="36085">MGELRARAVTVHVVLPGDVDDVTVPSGGNSYDRRVCEGLPGVHEIALPGAWPRPASSAGLASALAAIPDGGVVLLDGIVACGLPEVVVPQAQRLRVAVLVHLPLAAETGLAPGDAADLDARERETLHAAHAVVATSSWAARQLAAHHELPAAKVHVVPPGTDPAPLAAGTDGVSQLLCVASVTPRKGQRLLVEALASIGRPWQCTFAGPLRRAPAYVDEVRALIDFRGLAERIHLAGPLTGDALESAYRGADLVVLPSLAETYGMVVTEALARGIPVLATDVAEIAETLGAAGIVVAPGDVTALTDGLRSWFTGPALRDALRGEARVRRGKLTPWTETSRAMSAVLARL</sequence>
<dbReference type="OrthoDB" id="9765330at2"/>
<feature type="domain" description="Glycosyltransferase subfamily 4-like N-terminal" evidence="4">
    <location>
        <begin position="3"/>
        <end position="163"/>
    </location>
</feature>
<dbReference type="PANTHER" id="PTHR46401">
    <property type="entry name" value="GLYCOSYLTRANSFERASE WBBK-RELATED"/>
    <property type="match status" value="1"/>
</dbReference>
<evidence type="ECO:0000256" key="2">
    <source>
        <dbReference type="ARBA" id="ARBA00022679"/>
    </source>
</evidence>
<keyword evidence="2 5" id="KW-0808">Transferase</keyword>
<reference evidence="5 6" key="1">
    <citation type="submission" date="2019-11" db="EMBL/GenBank/DDBJ databases">
        <title>Draft genome of Amycolatopsis RM579.</title>
        <authorList>
            <person name="Duangmal K."/>
            <person name="Mingma R."/>
        </authorList>
    </citation>
    <scope>NUCLEOTIDE SEQUENCE [LARGE SCALE GENOMIC DNA]</scope>
    <source>
        <strain evidence="5 6">RM579</strain>
    </source>
</reference>
<dbReference type="InterPro" id="IPR028098">
    <property type="entry name" value="Glyco_trans_4-like_N"/>
</dbReference>
<evidence type="ECO:0000259" key="4">
    <source>
        <dbReference type="Pfam" id="PF13439"/>
    </source>
</evidence>
<dbReference type="RefSeq" id="WP_154758575.1">
    <property type="nucleotide sequence ID" value="NZ_WMBA01000034.1"/>
</dbReference>
<evidence type="ECO:0000313" key="5">
    <source>
        <dbReference type="EMBL" id="MTD56408.1"/>
    </source>
</evidence>
<dbReference type="PANTHER" id="PTHR46401:SF2">
    <property type="entry name" value="GLYCOSYLTRANSFERASE WBBK-RELATED"/>
    <property type="match status" value="1"/>
</dbReference>
<gene>
    <name evidence="5" type="ORF">GKO32_20870</name>
</gene>
<comment type="caution">
    <text evidence="5">The sequence shown here is derived from an EMBL/GenBank/DDBJ whole genome shotgun (WGS) entry which is preliminary data.</text>
</comment>
<dbReference type="SUPFAM" id="SSF53756">
    <property type="entry name" value="UDP-Glycosyltransferase/glycogen phosphorylase"/>
    <property type="match status" value="1"/>
</dbReference>
<evidence type="ECO:0000256" key="1">
    <source>
        <dbReference type="ARBA" id="ARBA00022676"/>
    </source>
</evidence>
<evidence type="ECO:0000313" key="6">
    <source>
        <dbReference type="Proteomes" id="UP000440096"/>
    </source>
</evidence>